<organism evidence="2 3">
    <name type="scientific">Ferrimonas gelatinilytica</name>
    <dbReference type="NCBI Taxonomy" id="1255257"/>
    <lineage>
        <taxon>Bacteria</taxon>
        <taxon>Pseudomonadati</taxon>
        <taxon>Pseudomonadota</taxon>
        <taxon>Gammaproteobacteria</taxon>
        <taxon>Alteromonadales</taxon>
        <taxon>Ferrimonadaceae</taxon>
        <taxon>Ferrimonas</taxon>
    </lineage>
</organism>
<dbReference type="InterPro" id="IPR000380">
    <property type="entry name" value="Topo_IA"/>
</dbReference>
<dbReference type="SUPFAM" id="SSF57783">
    <property type="entry name" value="Zinc beta-ribbon"/>
    <property type="match status" value="3"/>
</dbReference>
<protein>
    <submittedName>
        <fullName evidence="2">Type I DNA topoisomerase</fullName>
    </submittedName>
</protein>
<feature type="domain" description="DNA topoisomerase type IA zn finger" evidence="1">
    <location>
        <begin position="70"/>
        <end position="105"/>
    </location>
</feature>
<feature type="domain" description="DNA topoisomerase type IA zn finger" evidence="1">
    <location>
        <begin position="112"/>
        <end position="150"/>
    </location>
</feature>
<evidence type="ECO:0000313" key="2">
    <source>
        <dbReference type="EMBL" id="GAA5193961.1"/>
    </source>
</evidence>
<accession>A0ABP9SCM6</accession>
<dbReference type="PANTHER" id="PTHR42785">
    <property type="entry name" value="DNA TOPOISOMERASE, TYPE IA, CORE"/>
    <property type="match status" value="1"/>
</dbReference>
<reference evidence="3" key="1">
    <citation type="journal article" date="2019" name="Int. J. Syst. Evol. Microbiol.">
        <title>The Global Catalogue of Microorganisms (GCM) 10K type strain sequencing project: providing services to taxonomists for standard genome sequencing and annotation.</title>
        <authorList>
            <consortium name="The Broad Institute Genomics Platform"/>
            <consortium name="The Broad Institute Genome Sequencing Center for Infectious Disease"/>
            <person name="Wu L."/>
            <person name="Ma J."/>
        </authorList>
    </citation>
    <scope>NUCLEOTIDE SEQUENCE [LARGE SCALE GENOMIC DNA]</scope>
    <source>
        <strain evidence="3">JCM 18720</strain>
    </source>
</reference>
<dbReference type="InterPro" id="IPR013498">
    <property type="entry name" value="Topo_IA_Znf"/>
</dbReference>
<sequence>MAKIDNQLFSAHEHALERDHGNCPECNAPLAIRHGKHGPFLGCERYPACEYHRPLVEKATKPEELLEDTQCPLCSRPLALKSGRYGFYIGCSGFPECDYVVREEPETVETQVPCPECHSGELVARSNRFGKKFFACSAYPRCKYLVNDKPIMSPCPDCGWSILVEKKVRGHLRQVCPQRACKYQSDPI</sequence>
<keyword evidence="3" id="KW-1185">Reference proteome</keyword>
<evidence type="ECO:0000313" key="3">
    <source>
        <dbReference type="Proteomes" id="UP001501600"/>
    </source>
</evidence>
<feature type="domain" description="DNA topoisomerase type IA zn finger" evidence="1">
    <location>
        <begin position="21"/>
        <end position="56"/>
    </location>
</feature>
<dbReference type="Pfam" id="PF01396">
    <property type="entry name" value="Zn_ribbon_Top1"/>
    <property type="match status" value="3"/>
</dbReference>
<dbReference type="EMBL" id="BAABLF010000027">
    <property type="protein sequence ID" value="GAA5193961.1"/>
    <property type="molecule type" value="Genomic_DNA"/>
</dbReference>
<dbReference type="Gene3D" id="3.30.65.10">
    <property type="entry name" value="Bacterial Topoisomerase I, domain 1"/>
    <property type="match status" value="3"/>
</dbReference>
<dbReference type="PANTHER" id="PTHR42785:SF1">
    <property type="entry name" value="DNA TOPOISOMERASE"/>
    <property type="match status" value="1"/>
</dbReference>
<evidence type="ECO:0000259" key="1">
    <source>
        <dbReference type="Pfam" id="PF01396"/>
    </source>
</evidence>
<comment type="caution">
    <text evidence="2">The sequence shown here is derived from an EMBL/GenBank/DDBJ whole genome shotgun (WGS) entry which is preliminary data.</text>
</comment>
<dbReference type="Proteomes" id="UP001501600">
    <property type="component" value="Unassembled WGS sequence"/>
</dbReference>
<proteinExistence type="predicted"/>
<gene>
    <name evidence="2" type="ORF">GCM10025772_25930</name>
</gene>
<dbReference type="RefSeq" id="WP_345317592.1">
    <property type="nucleotide sequence ID" value="NZ_BAABLF010000027.1"/>
</dbReference>
<name>A0ABP9SCM6_9GAMM</name>